<dbReference type="AlphaFoldDB" id="A0A9P4TR77"/>
<evidence type="ECO:0000313" key="2">
    <source>
        <dbReference type="EMBL" id="KAF2270085.1"/>
    </source>
</evidence>
<protein>
    <submittedName>
        <fullName evidence="2">Uncharacterized protein</fullName>
    </submittedName>
</protein>
<feature type="compositionally biased region" description="Low complexity" evidence="1">
    <location>
        <begin position="11"/>
        <end position="23"/>
    </location>
</feature>
<feature type="region of interest" description="Disordered" evidence="1">
    <location>
        <begin position="49"/>
        <end position="152"/>
    </location>
</feature>
<feature type="region of interest" description="Disordered" evidence="1">
    <location>
        <begin position="1"/>
        <end position="23"/>
    </location>
</feature>
<proteinExistence type="predicted"/>
<dbReference type="EMBL" id="ML986580">
    <property type="protein sequence ID" value="KAF2270085.1"/>
    <property type="molecule type" value="Genomic_DNA"/>
</dbReference>
<gene>
    <name evidence="2" type="ORF">CC78DRAFT_539347</name>
</gene>
<dbReference type="Proteomes" id="UP000800093">
    <property type="component" value="Unassembled WGS sequence"/>
</dbReference>
<keyword evidence="3" id="KW-1185">Reference proteome</keyword>
<accession>A0A9P4TR77</accession>
<sequence length="152" mass="16582">MSGNARDNSGQKKNGNGNGKNSNTVKIAAVAAIGVRFGLNVVVAVQHFSNNDDGSNIQTPAYDGQDDQDYIQGDYPANDRYVDPNNGNLDPDFYSNDGDYDHSSGREYGQPYVKPEEEYNQVDEPGSDGQDFEQSEPHIIQAGAKRMSTLKT</sequence>
<reference evidence="3" key="1">
    <citation type="journal article" date="2020" name="Stud. Mycol.">
        <title>101 Dothideomycetes genomes: A test case for predicting lifestyles and emergence of pathogens.</title>
        <authorList>
            <person name="Haridas S."/>
            <person name="Albert R."/>
            <person name="Binder M."/>
            <person name="Bloem J."/>
            <person name="LaButti K."/>
            <person name="Salamov A."/>
            <person name="Andreopoulos B."/>
            <person name="Baker S."/>
            <person name="Barry K."/>
            <person name="Bills G."/>
            <person name="Bluhm B."/>
            <person name="Cannon C."/>
            <person name="Castanera R."/>
            <person name="Culley D."/>
            <person name="Daum C."/>
            <person name="Ezra D."/>
            <person name="Gonzalez J."/>
            <person name="Henrissat B."/>
            <person name="Kuo A."/>
            <person name="Liang C."/>
            <person name="Lipzen A."/>
            <person name="Lutzoni F."/>
            <person name="Magnuson J."/>
            <person name="Mondo S."/>
            <person name="Nolan M."/>
            <person name="Ohm R."/>
            <person name="Pangilinan J."/>
            <person name="Park H.-J."/>
            <person name="Ramirez L."/>
            <person name="Alfaro M."/>
            <person name="Sun H."/>
            <person name="Tritt A."/>
            <person name="Yoshinaga Y."/>
            <person name="Zwiers L.-H."/>
            <person name="Turgeon B."/>
            <person name="Goodwin S."/>
            <person name="Spatafora J."/>
            <person name="Crous P."/>
            <person name="Grigoriev I."/>
        </authorList>
    </citation>
    <scope>NUCLEOTIDE SEQUENCE [LARGE SCALE GENOMIC DNA]</scope>
    <source>
        <strain evidence="3">CBS 304.66</strain>
    </source>
</reference>
<feature type="compositionally biased region" description="Polar residues" evidence="1">
    <location>
        <begin position="49"/>
        <end position="59"/>
    </location>
</feature>
<evidence type="ECO:0000256" key="1">
    <source>
        <dbReference type="SAM" id="MobiDB-lite"/>
    </source>
</evidence>
<evidence type="ECO:0000313" key="3">
    <source>
        <dbReference type="Proteomes" id="UP000800093"/>
    </source>
</evidence>
<organism evidence="2 3">
    <name type="scientific">Lojkania enalia</name>
    <dbReference type="NCBI Taxonomy" id="147567"/>
    <lineage>
        <taxon>Eukaryota</taxon>
        <taxon>Fungi</taxon>
        <taxon>Dikarya</taxon>
        <taxon>Ascomycota</taxon>
        <taxon>Pezizomycotina</taxon>
        <taxon>Dothideomycetes</taxon>
        <taxon>Pleosporomycetidae</taxon>
        <taxon>Pleosporales</taxon>
        <taxon>Pleosporales incertae sedis</taxon>
        <taxon>Lojkania</taxon>
    </lineage>
</organism>
<comment type="caution">
    <text evidence="2">The sequence shown here is derived from an EMBL/GenBank/DDBJ whole genome shotgun (WGS) entry which is preliminary data.</text>
</comment>
<name>A0A9P4TR77_9PLEO</name>